<organism evidence="1 2">
    <name type="scientific">Nocardioides bruguierae</name>
    <dbReference type="NCBI Taxonomy" id="2945102"/>
    <lineage>
        <taxon>Bacteria</taxon>
        <taxon>Bacillati</taxon>
        <taxon>Actinomycetota</taxon>
        <taxon>Actinomycetes</taxon>
        <taxon>Propionibacteriales</taxon>
        <taxon>Nocardioidaceae</taxon>
        <taxon>Nocardioides</taxon>
    </lineage>
</organism>
<dbReference type="Proteomes" id="UP001139485">
    <property type="component" value="Unassembled WGS sequence"/>
</dbReference>
<sequence>MTSVGPAVIDELRRILDDRSLRTKRGEVSVTGLRAHIDRLVEQQHELIADATILAADGPEPATAVAQLDRIDGSDPETAHITADGVLLAEVPPDVAAAYQRVIDRCSWWAGA</sequence>
<reference evidence="1" key="1">
    <citation type="submission" date="2022-05" db="EMBL/GenBank/DDBJ databases">
        <authorList>
            <person name="Tuo L."/>
        </authorList>
    </citation>
    <scope>NUCLEOTIDE SEQUENCE</scope>
    <source>
        <strain evidence="1">BSK12Z-4</strain>
    </source>
</reference>
<name>A0A9X2DBM3_9ACTN</name>
<dbReference type="EMBL" id="JAMOIL010000045">
    <property type="protein sequence ID" value="MCM0622700.1"/>
    <property type="molecule type" value="Genomic_DNA"/>
</dbReference>
<protein>
    <submittedName>
        <fullName evidence="1">Uncharacterized protein</fullName>
    </submittedName>
</protein>
<dbReference type="RefSeq" id="WP_250828869.1">
    <property type="nucleotide sequence ID" value="NZ_JAMOIL010000045.1"/>
</dbReference>
<gene>
    <name evidence="1" type="ORF">M8330_20630</name>
</gene>
<evidence type="ECO:0000313" key="2">
    <source>
        <dbReference type="Proteomes" id="UP001139485"/>
    </source>
</evidence>
<dbReference type="AlphaFoldDB" id="A0A9X2DBM3"/>
<keyword evidence="2" id="KW-1185">Reference proteome</keyword>
<accession>A0A9X2DBM3</accession>
<proteinExistence type="predicted"/>
<evidence type="ECO:0000313" key="1">
    <source>
        <dbReference type="EMBL" id="MCM0622700.1"/>
    </source>
</evidence>
<comment type="caution">
    <text evidence="1">The sequence shown here is derived from an EMBL/GenBank/DDBJ whole genome shotgun (WGS) entry which is preliminary data.</text>
</comment>